<dbReference type="RefSeq" id="WP_377183548.1">
    <property type="nucleotide sequence ID" value="NZ_JBHUOG010000001.1"/>
</dbReference>
<dbReference type="EMBL" id="JBHUOG010000002">
    <property type="protein sequence ID" value="MFD2794514.1"/>
    <property type="molecule type" value="Genomic_DNA"/>
</dbReference>
<organism evidence="5 6">
    <name type="scientific">Promicromonospora vindobonensis</name>
    <dbReference type="NCBI Taxonomy" id="195748"/>
    <lineage>
        <taxon>Bacteria</taxon>
        <taxon>Bacillati</taxon>
        <taxon>Actinomycetota</taxon>
        <taxon>Actinomycetes</taxon>
        <taxon>Micrococcales</taxon>
        <taxon>Promicromonosporaceae</taxon>
        <taxon>Promicromonospora</taxon>
    </lineage>
</organism>
<dbReference type="Proteomes" id="UP001597479">
    <property type="component" value="Unassembled WGS sequence"/>
</dbReference>
<evidence type="ECO:0000259" key="3">
    <source>
        <dbReference type="PROSITE" id="PS51898"/>
    </source>
</evidence>
<proteinExistence type="predicted"/>
<reference evidence="5" key="3">
    <citation type="submission" date="2024-09" db="EMBL/GenBank/DDBJ databases">
        <authorList>
            <person name="Sun Q."/>
            <person name="Mori K."/>
        </authorList>
    </citation>
    <scope>NUCLEOTIDE SEQUENCE</scope>
    <source>
        <strain evidence="5">CCM 7044</strain>
    </source>
</reference>
<dbReference type="PANTHER" id="PTHR30349:SF64">
    <property type="entry name" value="PROPHAGE INTEGRASE INTD-RELATED"/>
    <property type="match status" value="1"/>
</dbReference>
<feature type="compositionally biased region" description="Acidic residues" evidence="2">
    <location>
        <begin position="769"/>
        <end position="778"/>
    </location>
</feature>
<dbReference type="InterPro" id="IPR050090">
    <property type="entry name" value="Tyrosine_recombinase_XerCD"/>
</dbReference>
<sequence>MVGRHGQTTRVTPVSRREPGVLTAPAVPAYVPALPGQEGATRQELVRLAEGLLEGGSSSRQRAEHSLALSRALHWLETFDGGDWQERWLYSGSDQVGHRWLPDVHPKARHSLTSGIRMLIVLRAIRPTYAWFFASRLLGVYAQFRQHNHPAVFAAIEPHTARADTGSYAAYALTVLTHIAIVTGKSPRDIDTADFNTYRAARAASGRPSIGLPLAYEALQAIGGLVGQPPTLRQAIARGQLTVAELVDRYPIVDAGVRDLLVHYLVERSTVLDYSTLSSQVQLLAGLFWCDLERHHPGINSLRLSDEAIQGWKERLRVLPDGSPRKGTHLILLVVRALYLDLQQWALEDPARWAQWAAPSPITEADTRGKIKELRLLKARMQARTRTLVPVLPRLVATAQAELEHTGKLLAAMQNTEPLAEVIIDGRRYQRTKTTWKINAVALDDDPGPRFDVAQRDTDAFWTWATIEVLRRTGVRVEELLELTHVGLRQYQAPTGEMVPLLQISPSKTDAERVIPADPVLVSVLAKIIRRVKDDEGRVPLVQRFDEHEQIFGPPLPHLFQHVVNYQRQVISTERIRKLLRKVAGRADLRDVDGTPLRFTPHDFRRVFSTEVVNGGLPIHIAAKLLGHLDLNTTQGYVAVYPEEVISRYRAFVDERRQRRPSEEYREPSDAEWNEFRDHFSLRKVALGTCERPYGTPCQHEHACVRCPMLRMAPTQMPRLLQIERNTHERLEEAHRLQWLGEVSALEENLRHIAEKKHQAERQLRQADNDEAGPDALD</sequence>
<reference evidence="6" key="2">
    <citation type="journal article" date="2019" name="Int. J. Syst. Evol. Microbiol.">
        <title>The Global Catalogue of Microorganisms (GCM) 10K type strain sequencing project: providing services to taxonomists for standard genome sequencing and annotation.</title>
        <authorList>
            <consortium name="The Broad Institute Genomics Platform"/>
            <consortium name="The Broad Institute Genome Sequencing Center for Infectious Disease"/>
            <person name="Wu L."/>
            <person name="Ma J."/>
        </authorList>
    </citation>
    <scope>NUCLEOTIDE SEQUENCE [LARGE SCALE GENOMIC DNA]</scope>
    <source>
        <strain evidence="6">CCM 7044</strain>
    </source>
</reference>
<dbReference type="PROSITE" id="PS51898">
    <property type="entry name" value="TYR_RECOMBINASE"/>
    <property type="match status" value="1"/>
</dbReference>
<keyword evidence="1" id="KW-0233">DNA recombination</keyword>
<dbReference type="InterPro" id="IPR002104">
    <property type="entry name" value="Integrase_catalytic"/>
</dbReference>
<evidence type="ECO:0000256" key="1">
    <source>
        <dbReference type="ARBA" id="ARBA00023172"/>
    </source>
</evidence>
<reference evidence="5" key="1">
    <citation type="journal article" date="2014" name="Int. J. Syst. Evol. Microbiol.">
        <title>Complete genome of a new Firmicutes species belonging to the dominant human colonic microbiota ('Ruminococcus bicirculans') reveals two chromosomes and a selective capacity to utilize plant glucans.</title>
        <authorList>
            <consortium name="NISC Comparative Sequencing Program"/>
            <person name="Wegmann U."/>
            <person name="Louis P."/>
            <person name="Goesmann A."/>
            <person name="Henrissat B."/>
            <person name="Duncan S.H."/>
            <person name="Flint H.J."/>
        </authorList>
    </citation>
    <scope>NUCLEOTIDE SEQUENCE</scope>
    <source>
        <strain evidence="5">CCM 7044</strain>
    </source>
</reference>
<keyword evidence="6" id="KW-1185">Reference proteome</keyword>
<dbReference type="PANTHER" id="PTHR30349">
    <property type="entry name" value="PHAGE INTEGRASE-RELATED"/>
    <property type="match status" value="1"/>
</dbReference>
<dbReference type="Pfam" id="PF00589">
    <property type="entry name" value="Phage_integrase"/>
    <property type="match status" value="1"/>
</dbReference>
<dbReference type="SUPFAM" id="SSF56349">
    <property type="entry name" value="DNA breaking-rejoining enzymes"/>
    <property type="match status" value="1"/>
</dbReference>
<feature type="region of interest" description="Disordered" evidence="2">
    <location>
        <begin position="757"/>
        <end position="778"/>
    </location>
</feature>
<dbReference type="EMBL" id="JBHUOG010000001">
    <property type="protein sequence ID" value="MFD2794511.1"/>
    <property type="molecule type" value="Genomic_DNA"/>
</dbReference>
<comment type="caution">
    <text evidence="5">The sequence shown here is derived from an EMBL/GenBank/DDBJ whole genome shotgun (WGS) entry which is preliminary data.</text>
</comment>
<evidence type="ECO:0000313" key="5">
    <source>
        <dbReference type="EMBL" id="MFD2794514.1"/>
    </source>
</evidence>
<evidence type="ECO:0000256" key="2">
    <source>
        <dbReference type="SAM" id="MobiDB-lite"/>
    </source>
</evidence>
<name>A0ABW5VS60_9MICO</name>
<evidence type="ECO:0000313" key="6">
    <source>
        <dbReference type="Proteomes" id="UP001597479"/>
    </source>
</evidence>
<dbReference type="InterPro" id="IPR011010">
    <property type="entry name" value="DNA_brk_join_enz"/>
</dbReference>
<dbReference type="CDD" id="cd00397">
    <property type="entry name" value="DNA_BRE_C"/>
    <property type="match status" value="1"/>
</dbReference>
<dbReference type="Gene3D" id="1.10.443.10">
    <property type="entry name" value="Intergrase catalytic core"/>
    <property type="match status" value="1"/>
</dbReference>
<protein>
    <submittedName>
        <fullName evidence="5">Tyrosine-type recombinase/integrase</fullName>
    </submittedName>
</protein>
<evidence type="ECO:0000313" key="4">
    <source>
        <dbReference type="EMBL" id="MFD2794511.1"/>
    </source>
</evidence>
<gene>
    <name evidence="4" type="ORF">ACFS27_13225</name>
    <name evidence="5" type="ORF">ACFS27_13240</name>
</gene>
<feature type="domain" description="Tyr recombinase" evidence="3">
    <location>
        <begin position="437"/>
        <end position="650"/>
    </location>
</feature>
<accession>A0ABW5VS60</accession>
<dbReference type="InterPro" id="IPR013762">
    <property type="entry name" value="Integrase-like_cat_sf"/>
</dbReference>
<feature type="compositionally biased region" description="Basic and acidic residues" evidence="2">
    <location>
        <begin position="757"/>
        <end position="768"/>
    </location>
</feature>